<reference evidence="4" key="1">
    <citation type="journal article" date="2019" name="Int. J. Syst. Evol. Microbiol.">
        <title>The Global Catalogue of Microorganisms (GCM) 10K type strain sequencing project: providing services to taxonomists for standard genome sequencing and annotation.</title>
        <authorList>
            <consortium name="The Broad Institute Genomics Platform"/>
            <consortium name="The Broad Institute Genome Sequencing Center for Infectious Disease"/>
            <person name="Wu L."/>
            <person name="Ma J."/>
        </authorList>
    </citation>
    <scope>NUCLEOTIDE SEQUENCE [LARGE SCALE GENOMIC DNA]</scope>
    <source>
        <strain evidence="4">XZYJT-10</strain>
    </source>
</reference>
<comment type="caution">
    <text evidence="3">The sequence shown here is derived from an EMBL/GenBank/DDBJ whole genome shotgun (WGS) entry which is preliminary data.</text>
</comment>
<protein>
    <submittedName>
        <fullName evidence="3">Plasmid pRiA4b ORF-3 family protein</fullName>
    </submittedName>
</protein>
<dbReference type="SUPFAM" id="SSF159941">
    <property type="entry name" value="MM3350-like"/>
    <property type="match status" value="1"/>
</dbReference>
<feature type="compositionally biased region" description="Basic residues" evidence="1">
    <location>
        <begin position="1"/>
        <end position="13"/>
    </location>
</feature>
<feature type="domain" description="Plasmid pRiA4b Orf3-like" evidence="2">
    <location>
        <begin position="330"/>
        <end position="497"/>
    </location>
</feature>
<gene>
    <name evidence="3" type="ORF">ACFQS1_36350</name>
</gene>
<dbReference type="InterPro" id="IPR024047">
    <property type="entry name" value="MM3350-like_sf"/>
</dbReference>
<dbReference type="Gene3D" id="3.10.290.30">
    <property type="entry name" value="MM3350-like"/>
    <property type="match status" value="1"/>
</dbReference>
<accession>A0ABW2I3N6</accession>
<sequence length="506" mass="54513">MSPVSRGRKRGKSRQTGQRILRVAPPLPPDPCDCPACSGEDLDLDPQELIDGIVQGGADLLDADDPLEAELFGALFLSAGSVAGDRFAEAFADGIVPAVAAHGDRPALAALLALGALDDGTAAADAAAKLMSDGVPAPAWARELGEPVRIGLSRRFADAGDTASMLVCTFERAGRPHGFFLHADHTDCHAAANIALFPAELLDDVLDTIQKDGSRNGLKIRAEDLDPAEFRWEVERALDARAVHDADLGPEALEEEDEQTPGYHQLAVLLRARMRTLPTPPRPPASHEDASSPLDVLDLLKQLPALGRGGRAATPKLPAKRKKSSGPAPIYQVKVALKNTKPPIWRRLELPADTSLARLHDIIQTAFGWEDAHMHVFETAYGDFGIADRELGHRSEAPVTLEQVAPAAGDKFHYTYDFGDSWSHEITVEKVLDRAAVPYPRCTGGRRAAPPEDCGGVWGYDELVEILADPTHPEHEERLEWLGLESAAEFDPAHFDAAAITRALNS</sequence>
<evidence type="ECO:0000313" key="4">
    <source>
        <dbReference type="Proteomes" id="UP001596548"/>
    </source>
</evidence>
<evidence type="ECO:0000259" key="2">
    <source>
        <dbReference type="Pfam" id="PF07929"/>
    </source>
</evidence>
<keyword evidence="4" id="KW-1185">Reference proteome</keyword>
<dbReference type="EMBL" id="JBHTBJ010000051">
    <property type="protein sequence ID" value="MFC7279465.1"/>
    <property type="molecule type" value="Genomic_DNA"/>
</dbReference>
<dbReference type="RefSeq" id="WP_378976819.1">
    <property type="nucleotide sequence ID" value="NZ_JBHTBJ010000051.1"/>
</dbReference>
<dbReference type="Proteomes" id="UP001596548">
    <property type="component" value="Unassembled WGS sequence"/>
</dbReference>
<dbReference type="PANTHER" id="PTHR41878:SF1">
    <property type="entry name" value="TNPR PROTEIN"/>
    <property type="match status" value="1"/>
</dbReference>
<dbReference type="Pfam" id="PF07929">
    <property type="entry name" value="PRiA4_ORF3"/>
    <property type="match status" value="1"/>
</dbReference>
<dbReference type="InterPro" id="IPR012912">
    <property type="entry name" value="Plasmid_pRiA4b_Orf3-like"/>
</dbReference>
<dbReference type="PANTHER" id="PTHR41878">
    <property type="entry name" value="LEXA REPRESSOR-RELATED"/>
    <property type="match status" value="1"/>
</dbReference>
<feature type="region of interest" description="Disordered" evidence="1">
    <location>
        <begin position="1"/>
        <end position="28"/>
    </location>
</feature>
<proteinExistence type="predicted"/>
<evidence type="ECO:0000313" key="3">
    <source>
        <dbReference type="EMBL" id="MFC7279465.1"/>
    </source>
</evidence>
<organism evidence="3 4">
    <name type="scientific">Paractinoplanes rhizophilus</name>
    <dbReference type="NCBI Taxonomy" id="1416877"/>
    <lineage>
        <taxon>Bacteria</taxon>
        <taxon>Bacillati</taxon>
        <taxon>Actinomycetota</taxon>
        <taxon>Actinomycetes</taxon>
        <taxon>Micromonosporales</taxon>
        <taxon>Micromonosporaceae</taxon>
        <taxon>Paractinoplanes</taxon>
    </lineage>
</organism>
<name>A0ABW2I3N6_9ACTN</name>
<evidence type="ECO:0000256" key="1">
    <source>
        <dbReference type="SAM" id="MobiDB-lite"/>
    </source>
</evidence>